<dbReference type="Proteomes" id="UP001329430">
    <property type="component" value="Chromosome 8"/>
</dbReference>
<name>A0AAN7ZEU8_9COLE</name>
<feature type="compositionally biased region" description="Basic and acidic residues" evidence="5">
    <location>
        <begin position="42"/>
        <end position="56"/>
    </location>
</feature>
<feature type="compositionally biased region" description="Basic and acidic residues" evidence="5">
    <location>
        <begin position="319"/>
        <end position="341"/>
    </location>
</feature>
<evidence type="ECO:0000256" key="5">
    <source>
        <dbReference type="SAM" id="MobiDB-lite"/>
    </source>
</evidence>
<evidence type="ECO:0000256" key="3">
    <source>
        <dbReference type="ARBA" id="ARBA00022553"/>
    </source>
</evidence>
<feature type="region of interest" description="Disordered" evidence="5">
    <location>
        <begin position="1042"/>
        <end position="1072"/>
    </location>
</feature>
<accession>A0AAN7ZEU8</accession>
<protein>
    <submittedName>
        <fullName evidence="6">Uncharacterized protein</fullName>
    </submittedName>
</protein>
<proteinExistence type="inferred from homology"/>
<sequence length="1474" mass="166017">MDLVPVEDRMNQVASTAPAVIGNVVESEINTDEESTSTQISKDTDNSKYEEKREDYEAQGTAKIVGTSGSTTSSASAKSSDAQSVSEYAEGNRKPSTPQSVAAIDQTSLSPSVASPTPQQPEETCQTTEQTCATVTQRSVPVTSQIQPTAPPITSTEETQPSPNFQSSTFRNIPMNLLAEPPQPKVPLQPFQSESIYHQSNYEVSHQSSHPEPTYHHPQTQIPVQPHQADPIYHQPQVQFSAQRLQTQPNFHQSQRCFQTDPTIHQTETKTYQPILHKSPTFVPVHEHSTSHKSEIKEEKIKNTLKEIISEIDSYAEKDRELRSSDGTRRVNESEKQHNFEKSSTSYGTEYGRSPNDSWVARLPSCLPTLPPRACTLPPDYRTQPFYTQRNEVCESYSSYASDYSIVRDENISHPINLEKIFTPAENAHQIAPQKNKKIFASSDFYAKGLHPTMEEQVELARRISSSLSDATNQTSKGQSMYVNRKKRSVKWVHEGEGQANGTENGFGVEGHDENKPLLQLVMNPRGKLQDIYSLRKQGFSIDATLSPEFCQEIVRDLNSPRGKGAELFAKRRKKSEKWIVGETAEGTRPTYDSPPTPKPILVPVLPPNNLPTPSYLPETAQRVQHKQNLDQIQEQFVRPRVKLIKSPWDAALETGSVDAAFEDLPPVWPKRDNFVKPTVASYEQAMKSNTLESWDGHSRNTQNPAYNSNSINRMVDHFQKGASNIDVYKPILPRAWNSQPPPAQQYSSIASPINPPPEPEITRTPSPFPTIPDVTLTPEILLEPQSPISESPAPPQERSSSPFTRIPDIQTDLDLLTDDIHFFQEQTPLISSLNPPMSFPTIPNIELNPEIIEQDIVTLRTTPIPFPTRDPSPEKEPEVIPSPAPFPTIPDFSLQSSLKPFTRGLPTRTYAPVSLTGKKYSLNPEPLPVSPVEKPEFNLALETDQKIIERDFKYTSAVHTLQGELFESQGHFNASETSTPFPVFIPKDDLVELDTRTFSERVKDQFEKQVNVQYAQLSDDNEVKKMLVKMKQVQFGIDNLPEEKAKSESEEVEVPQQLSVARSEEPENGEVSEALEVVEHKAEEPEIRKGEVVAMEGVEIKPKANHIEITSYETKKNWNVENGRRVNFEVESPKCKKPPSSVAGARPLFGKMDINAEIKKALIGKKSIRSEPKVKIKRSEIKNENEIGDGSKLSSQLTTKEVAEIRTIAKTDTEEIEQIFYEKEREIEMDLQVKQEELVMPDGTVIPISSSTRVEYPSKKLLRGNTNKLSDERLVENSKQVLYAKACQDMMTSEEESQDEELYRKVPVRHLINSFEQSAMPPMRYKQIKDVTVVQSVMGDQVMQQTTQHEQLLRQAEEDFENLYCLFALSLERQPTNFLLSVLEIASPLPHSPVGRPTLARTPSYKPDAPPTVFVPKENQYTTPSYEIYNVNQSTPPPPTRKYGNFANYNTAPRGWGQSPVYKPISFTDYSDF</sequence>
<reference evidence="6 7" key="1">
    <citation type="journal article" date="2024" name="Insects">
        <title>An Improved Chromosome-Level Genome Assembly of the Firefly Pyrocoelia pectoralis.</title>
        <authorList>
            <person name="Fu X."/>
            <person name="Meyer-Rochow V.B."/>
            <person name="Ballantyne L."/>
            <person name="Zhu X."/>
        </authorList>
    </citation>
    <scope>NUCLEOTIDE SEQUENCE [LARGE SCALE GENOMIC DNA]</scope>
    <source>
        <strain evidence="6">XCY_ONT2</strain>
    </source>
</reference>
<evidence type="ECO:0000313" key="6">
    <source>
        <dbReference type="EMBL" id="KAK5640117.1"/>
    </source>
</evidence>
<dbReference type="GO" id="GO:0003779">
    <property type="term" value="F:actin binding"/>
    <property type="evidence" value="ECO:0007669"/>
    <property type="project" value="TreeGrafter"/>
</dbReference>
<dbReference type="PANTHER" id="PTHR24217:SF0">
    <property type="entry name" value="PDZ DOMAIN-CONTAINING PROTEIN"/>
    <property type="match status" value="1"/>
</dbReference>
<keyword evidence="7" id="KW-1185">Reference proteome</keyword>
<dbReference type="InterPro" id="IPR051976">
    <property type="entry name" value="Synaptopodin_domain"/>
</dbReference>
<dbReference type="GO" id="GO:0005634">
    <property type="term" value="C:nucleus"/>
    <property type="evidence" value="ECO:0007669"/>
    <property type="project" value="TreeGrafter"/>
</dbReference>
<evidence type="ECO:0000256" key="2">
    <source>
        <dbReference type="ARBA" id="ARBA00022490"/>
    </source>
</evidence>
<dbReference type="PANTHER" id="PTHR24217">
    <property type="entry name" value="PUTATIVE-RELATED"/>
    <property type="match status" value="1"/>
</dbReference>
<feature type="compositionally biased region" description="Polar residues" evidence="5">
    <location>
        <begin position="94"/>
        <end position="115"/>
    </location>
</feature>
<feature type="region of interest" description="Disordered" evidence="5">
    <location>
        <begin position="319"/>
        <end position="351"/>
    </location>
</feature>
<dbReference type="GO" id="GO:0030018">
    <property type="term" value="C:Z disc"/>
    <property type="evidence" value="ECO:0007669"/>
    <property type="project" value="TreeGrafter"/>
</dbReference>
<comment type="caution">
    <text evidence="6">The sequence shown here is derived from an EMBL/GenBank/DDBJ whole genome shotgun (WGS) entry which is preliminary data.</text>
</comment>
<evidence type="ECO:0000313" key="7">
    <source>
        <dbReference type="Proteomes" id="UP001329430"/>
    </source>
</evidence>
<dbReference type="EMBL" id="JAVRBK010000008">
    <property type="protein sequence ID" value="KAK5640117.1"/>
    <property type="molecule type" value="Genomic_DNA"/>
</dbReference>
<feature type="compositionally biased region" description="Low complexity" evidence="5">
    <location>
        <begin position="67"/>
        <end position="86"/>
    </location>
</feature>
<organism evidence="6 7">
    <name type="scientific">Pyrocoelia pectoralis</name>
    <dbReference type="NCBI Taxonomy" id="417401"/>
    <lineage>
        <taxon>Eukaryota</taxon>
        <taxon>Metazoa</taxon>
        <taxon>Ecdysozoa</taxon>
        <taxon>Arthropoda</taxon>
        <taxon>Hexapoda</taxon>
        <taxon>Insecta</taxon>
        <taxon>Pterygota</taxon>
        <taxon>Neoptera</taxon>
        <taxon>Endopterygota</taxon>
        <taxon>Coleoptera</taxon>
        <taxon>Polyphaga</taxon>
        <taxon>Elateriformia</taxon>
        <taxon>Elateroidea</taxon>
        <taxon>Lampyridae</taxon>
        <taxon>Lampyrinae</taxon>
        <taxon>Pyrocoelia</taxon>
    </lineage>
</organism>
<feature type="compositionally biased region" description="Polar residues" evidence="5">
    <location>
        <begin position="138"/>
        <end position="164"/>
    </location>
</feature>
<comment type="similarity">
    <text evidence="4">Belongs to the synaptopodin family.</text>
</comment>
<feature type="region of interest" description="Disordered" evidence="5">
    <location>
        <begin position="202"/>
        <end position="222"/>
    </location>
</feature>
<dbReference type="GO" id="GO:0032233">
    <property type="term" value="P:positive regulation of actin filament bundle assembly"/>
    <property type="evidence" value="ECO:0007669"/>
    <property type="project" value="TreeGrafter"/>
</dbReference>
<feature type="region of interest" description="Disordered" evidence="5">
    <location>
        <begin position="24"/>
        <end position="164"/>
    </location>
</feature>
<feature type="compositionally biased region" description="Low complexity" evidence="5">
    <location>
        <begin position="116"/>
        <end position="137"/>
    </location>
</feature>
<evidence type="ECO:0000256" key="4">
    <source>
        <dbReference type="ARBA" id="ARBA00038161"/>
    </source>
</evidence>
<feature type="region of interest" description="Disordered" evidence="5">
    <location>
        <begin position="739"/>
        <end position="806"/>
    </location>
</feature>
<dbReference type="GO" id="GO:0015629">
    <property type="term" value="C:actin cytoskeleton"/>
    <property type="evidence" value="ECO:0007669"/>
    <property type="project" value="TreeGrafter"/>
</dbReference>
<comment type="subcellular location">
    <subcellularLocation>
        <location evidence="1">Cytoplasm</location>
    </subcellularLocation>
</comment>
<evidence type="ECO:0000256" key="1">
    <source>
        <dbReference type="ARBA" id="ARBA00004496"/>
    </source>
</evidence>
<gene>
    <name evidence="6" type="ORF">RI129_010928</name>
</gene>
<keyword evidence="3" id="KW-0597">Phosphoprotein</keyword>
<keyword evidence="2" id="KW-0963">Cytoplasm</keyword>